<reference evidence="3" key="1">
    <citation type="submission" date="2010-07" db="EMBL/GenBank/DDBJ databases">
        <authorList>
            <consortium name="CONSOLIDER consortium CSD2007-00005"/>
            <person name="Guazzaroni M.-E."/>
            <person name="Richter M."/>
            <person name="Garcia-Salamanca A."/>
            <person name="Yarza P."/>
            <person name="Ferrer M."/>
        </authorList>
    </citation>
    <scope>NUCLEOTIDE SEQUENCE</scope>
</reference>
<sequence>ALGSSETNATINVYRRYNTIGDWEAACPADLVAANKVWKGVCYREGAFGSSVVDIDITNSDASHFMWLTVSSAPGQRHNGTVTAGVASGATVDLAGSATGVLYIWQPYTVVEWLAFRNGTGSGGSGSAINGWTDGDYVTVRNCLFYNNSSYNRQGEGILFHSGNTTGNSYIYNNIFYNKRYAVESQVYGGSTKRNWIFNNSIFKCDTGIIVDGTHVNDDTVYNNVSLGCTRNYYFGDVTDVVANYNAGSSGNMPAEGANNIVTVANRVFTDTNYASLDLRTRANCDVHDAGVSLTGYFTKDFRDTIRANYGTWDMGAMEVAAISSPDTISRSIGTRATAVFAAAGVSSTSSTGDTITLSSGTFPDSIGEGDSVRIGATPQTGFVKSRVGATGSTKIVLQSCLAAQESAANINVYRRYNDIYDWEAVCPANLVSVNKVWKGVCYNDGAISTDVELNNATTTDATHFMWLTAAANQRHNGTKNTGVVVNLGGAAQVLRPNSPYLRIEWLIVKDGYGTGDGTSNMDVRAPYTTVKNCIFYNAVATGWGIRTHEGNGANYCNFYNNIFYNMAKAIHNEHGTAATMDTFVNNTVYNCVTGIENMSTSGYFKNNIVLGGTTRWANGTGATGGYNAGQGADVPFGSTGNILTTATATFTDSTAAGWNLHLKAGASCINAGDSATLSAKFTRDIDDTIRQYGVWDIGADEFTNIYDTVIRSIGTRTSAVYSGTGNARTSAAGDTVALTSGAFPDSCGEGDSVRVGAATGFVKYKIGTTRFYLQSATTGGLSGQDISVYRRYNTVSAWLTARQGNLVTRNTVEKGVCYKDGLLAISSGIVITGNTTDSAHFIWLTAASNQRHTGIEGTGVRINDNGAGTTISINSNYTIVEWLEVSNFGNAGIQAGACTLSVIRNNIVHHWGGAENGTGISIHSGDGANRARCYNNIIYDFNARGILHSGAASWIINNTVYGKTLRASASAPGPALMCTTTSLSATTPAGSGARRTETTTWAGPAGEDTAPCLLTARTTIRPRVTRPLWTPSTPRPTCTCAPHRAASIQARRRRCSRMTSTATPGPWPGPGTSARTSIRVTRRPIRRAPTSTTSAPGCIRM</sequence>
<protein>
    <recommendedName>
        <fullName evidence="2">Right handed beta helix domain-containing protein</fullName>
    </recommendedName>
</protein>
<feature type="region of interest" description="Disordered" evidence="1">
    <location>
        <begin position="987"/>
        <end position="1009"/>
    </location>
</feature>
<dbReference type="SMART" id="SM00710">
    <property type="entry name" value="PbH1"/>
    <property type="match status" value="7"/>
</dbReference>
<comment type="caution">
    <text evidence="3">The sequence shown here is derived from an EMBL/GenBank/DDBJ whole genome shotgun (WGS) entry which is preliminary data.</text>
</comment>
<dbReference type="AlphaFoldDB" id="D9PHU4"/>
<feature type="domain" description="Right handed beta helix" evidence="2">
    <location>
        <begin position="804"/>
        <end position="961"/>
    </location>
</feature>
<feature type="region of interest" description="Disordered" evidence="1">
    <location>
        <begin position="1058"/>
        <end position="1077"/>
    </location>
</feature>
<evidence type="ECO:0000313" key="3">
    <source>
        <dbReference type="EMBL" id="EFK96871.1"/>
    </source>
</evidence>
<feature type="compositionally biased region" description="Low complexity" evidence="1">
    <location>
        <begin position="1060"/>
        <end position="1075"/>
    </location>
</feature>
<organism evidence="3">
    <name type="scientific">sediment metagenome</name>
    <dbReference type="NCBI Taxonomy" id="749907"/>
    <lineage>
        <taxon>unclassified sequences</taxon>
        <taxon>metagenomes</taxon>
        <taxon>ecological metagenomes</taxon>
    </lineage>
</organism>
<feature type="non-terminal residue" evidence="3">
    <location>
        <position position="1"/>
    </location>
</feature>
<dbReference type="InterPro" id="IPR039448">
    <property type="entry name" value="Beta_helix"/>
</dbReference>
<dbReference type="Gene3D" id="2.160.20.10">
    <property type="entry name" value="Single-stranded right-handed beta-helix, Pectin lyase-like"/>
    <property type="match status" value="3"/>
</dbReference>
<proteinExistence type="predicted"/>
<dbReference type="InterPro" id="IPR011050">
    <property type="entry name" value="Pectin_lyase_fold/virulence"/>
</dbReference>
<accession>D9PHU4</accession>
<dbReference type="InterPro" id="IPR012334">
    <property type="entry name" value="Pectin_lyas_fold"/>
</dbReference>
<evidence type="ECO:0000256" key="1">
    <source>
        <dbReference type="SAM" id="MobiDB-lite"/>
    </source>
</evidence>
<dbReference type="EMBL" id="ADZX01000393">
    <property type="protein sequence ID" value="EFK96871.1"/>
    <property type="molecule type" value="Genomic_DNA"/>
</dbReference>
<name>D9PHU4_9ZZZZ</name>
<dbReference type="SUPFAM" id="SSF51126">
    <property type="entry name" value="Pectin lyase-like"/>
    <property type="match status" value="3"/>
</dbReference>
<reference evidence="3" key="2">
    <citation type="journal article" date="2011" name="Microb. Ecol.">
        <title>Taxonomic and Functional Metagenomic Profiling of the Microbial Community in the Anoxic Sediment of a Sub-saline Shallow Lake (Laguna de Carrizo, Central Spain).</title>
        <authorList>
            <person name="Ferrer M."/>
            <person name="Guazzaroni M.E."/>
            <person name="Richter M."/>
            <person name="Garcia-Salamanca A."/>
            <person name="Yarza P."/>
            <person name="Suarez-Suarez A."/>
            <person name="Solano J."/>
            <person name="Alcaide M."/>
            <person name="van Dillewijn P."/>
            <person name="Molina-Henares M.A."/>
            <person name="Lopez-Cortes N."/>
            <person name="Al-Ramahi Y."/>
            <person name="Guerrero C."/>
            <person name="Acosta A."/>
            <person name="de Eugenio L.I."/>
            <person name="Martinez V."/>
            <person name="Marques S."/>
            <person name="Rojo F."/>
            <person name="Santero E."/>
            <person name="Genilloud O."/>
            <person name="Perez-Perez J."/>
            <person name="Rossello-Mora R."/>
            <person name="Ramos J.L."/>
        </authorList>
    </citation>
    <scope>NUCLEOTIDE SEQUENCE</scope>
</reference>
<evidence type="ECO:0000259" key="2">
    <source>
        <dbReference type="Pfam" id="PF13229"/>
    </source>
</evidence>
<gene>
    <name evidence="3" type="ORF">LDC_1096</name>
</gene>
<dbReference type="Pfam" id="PF13229">
    <property type="entry name" value="Beta_helix"/>
    <property type="match status" value="1"/>
</dbReference>
<dbReference type="InterPro" id="IPR006626">
    <property type="entry name" value="PbH1"/>
</dbReference>